<evidence type="ECO:0000313" key="9">
    <source>
        <dbReference type="Proteomes" id="UP000065822"/>
    </source>
</evidence>
<keyword evidence="5 6" id="KW-0472">Membrane</keyword>
<evidence type="ECO:0000256" key="4">
    <source>
        <dbReference type="ARBA" id="ARBA00022989"/>
    </source>
</evidence>
<keyword evidence="9" id="KW-1185">Reference proteome</keyword>
<evidence type="ECO:0000256" key="3">
    <source>
        <dbReference type="ARBA" id="ARBA00022748"/>
    </source>
</evidence>
<feature type="transmembrane region" description="Helical" evidence="6">
    <location>
        <begin position="307"/>
        <end position="323"/>
    </location>
</feature>
<organism evidence="8 9">
    <name type="scientific">Capnocytophaga haemolytica</name>
    <dbReference type="NCBI Taxonomy" id="45243"/>
    <lineage>
        <taxon>Bacteria</taxon>
        <taxon>Pseudomonadati</taxon>
        <taxon>Bacteroidota</taxon>
        <taxon>Flavobacteriia</taxon>
        <taxon>Flavobacteriales</taxon>
        <taxon>Flavobacteriaceae</taxon>
        <taxon>Capnocytophaga</taxon>
    </lineage>
</organism>
<feature type="transmembrane region" description="Helical" evidence="6">
    <location>
        <begin position="477"/>
        <end position="497"/>
    </location>
</feature>
<keyword evidence="2 6" id="KW-0812">Transmembrane</keyword>
<evidence type="ECO:0000259" key="7">
    <source>
        <dbReference type="Pfam" id="PF01578"/>
    </source>
</evidence>
<dbReference type="PANTHER" id="PTHR30071">
    <property type="entry name" value="HEME EXPORTER PROTEIN C"/>
    <property type="match status" value="1"/>
</dbReference>
<evidence type="ECO:0000256" key="1">
    <source>
        <dbReference type="ARBA" id="ARBA00004141"/>
    </source>
</evidence>
<dbReference type="RefSeq" id="WP_066430623.1">
    <property type="nucleotide sequence ID" value="NZ_CP014227.1"/>
</dbReference>
<dbReference type="EMBL" id="CP014227">
    <property type="protein sequence ID" value="AMD85742.1"/>
    <property type="molecule type" value="Genomic_DNA"/>
</dbReference>
<feature type="transmembrane region" description="Helical" evidence="6">
    <location>
        <begin position="416"/>
        <end position="437"/>
    </location>
</feature>
<evidence type="ECO:0000313" key="8">
    <source>
        <dbReference type="EMBL" id="AMD85742.1"/>
    </source>
</evidence>
<evidence type="ECO:0000256" key="6">
    <source>
        <dbReference type="SAM" id="Phobius"/>
    </source>
</evidence>
<feature type="transmembrane region" description="Helical" evidence="6">
    <location>
        <begin position="369"/>
        <end position="395"/>
    </location>
</feature>
<proteinExistence type="predicted"/>
<feature type="domain" description="Cytochrome c assembly protein" evidence="7">
    <location>
        <begin position="301"/>
        <end position="505"/>
    </location>
</feature>
<feature type="transmembrane region" description="Helical" evidence="6">
    <location>
        <begin position="277"/>
        <end position="295"/>
    </location>
</feature>
<feature type="transmembrane region" description="Helical" evidence="6">
    <location>
        <begin position="517"/>
        <end position="537"/>
    </location>
</feature>
<feature type="transmembrane region" description="Helical" evidence="6">
    <location>
        <begin position="330"/>
        <end position="349"/>
    </location>
</feature>
<accession>A0ABN4KGF8</accession>
<dbReference type="InterPro" id="IPR002541">
    <property type="entry name" value="Cyt_c_assembly"/>
</dbReference>
<reference evidence="8 9" key="1">
    <citation type="submission" date="2016-02" db="EMBL/GenBank/DDBJ databases">
        <authorList>
            <person name="Holder M.E."/>
            <person name="Ajami N.J."/>
            <person name="Petrosino J.F."/>
        </authorList>
    </citation>
    <scope>NUCLEOTIDE SEQUENCE [LARGE SCALE GENOMIC DNA]</scope>
    <source>
        <strain evidence="8 9">CCUG 32990</strain>
    </source>
</reference>
<sequence>MPQEQAAQYGRLIVQGSDGRMKPLSTLSYEIVRKLTGKTSAVVAGQRLSPEQFLLALQLSPEVLSREPLIQVSPSKQALIAHELHRRELPPQLSFDELLDGNGVYRLKNAVEEANQLKPSERSEFQKELLKVDERFNILYAIFTKSFLRIFPNKKAENHRWYSTKEFTEFDGEEADFVKDIHNFYLEGLLKGNRTHSYAEAEQALGYIDTFQREAGASVYPSKAAIKAELFYTKVRLSNYLFGLNMLLGSILLVFAIAALFFKRRLITTVLIIGERLSWGLLLVFTCDLLLRWYIAKHPPWSDGFEMLLFVSWGVLLFGLLFARKSTFTLPLGLLFSGILLLVSFLDWLNPEITTLKPVLHSYWLKIHVAVIVSSYAPLALSCTVALLSLLLLIFKPSAPTERWWRSMREMIVVEEMSITIGLFLLVMGTFLGGVWANESWGRYWAWDPKETWALISILVYATVAHLRLVPFFRNAYLYHTAVLWAFSVIVMTSYGVNYYLVGLHSYATGDPVPIPSWVYATVAFLVIVSVFAYFKYRGLPQEAQKRLF</sequence>
<dbReference type="Pfam" id="PF01578">
    <property type="entry name" value="Cytochrom_C_asm"/>
    <property type="match status" value="1"/>
</dbReference>
<keyword evidence="4 6" id="KW-1133">Transmembrane helix</keyword>
<comment type="subcellular location">
    <subcellularLocation>
        <location evidence="1">Membrane</location>
        <topology evidence="1">Multi-pass membrane protein</topology>
    </subcellularLocation>
</comment>
<dbReference type="PANTHER" id="PTHR30071:SF1">
    <property type="entry name" value="CYTOCHROME B_B6 PROTEIN-RELATED"/>
    <property type="match status" value="1"/>
</dbReference>
<dbReference type="InterPro" id="IPR045062">
    <property type="entry name" value="Cyt_c_biogenesis_CcsA/CcmC"/>
</dbReference>
<feature type="transmembrane region" description="Helical" evidence="6">
    <location>
        <begin position="452"/>
        <end position="470"/>
    </location>
</feature>
<protein>
    <recommendedName>
        <fullName evidence="7">Cytochrome c assembly protein domain-containing protein</fullName>
    </recommendedName>
</protein>
<evidence type="ECO:0000256" key="2">
    <source>
        <dbReference type="ARBA" id="ARBA00022692"/>
    </source>
</evidence>
<dbReference type="Proteomes" id="UP000065822">
    <property type="component" value="Chromosome"/>
</dbReference>
<keyword evidence="3" id="KW-0201">Cytochrome c-type biogenesis</keyword>
<evidence type="ECO:0000256" key="5">
    <source>
        <dbReference type="ARBA" id="ARBA00023136"/>
    </source>
</evidence>
<gene>
    <name evidence="8" type="ORF">AXF12_09590</name>
</gene>
<feature type="transmembrane region" description="Helical" evidence="6">
    <location>
        <begin position="240"/>
        <end position="262"/>
    </location>
</feature>
<name>A0ABN4KGF8_9FLAO</name>